<feature type="domain" description="Death" evidence="1">
    <location>
        <begin position="160"/>
        <end position="221"/>
    </location>
</feature>
<protein>
    <recommendedName>
        <fullName evidence="1">Death domain-containing protein</fullName>
    </recommendedName>
</protein>
<dbReference type="OrthoDB" id="5978546at2759"/>
<keyword evidence="3" id="KW-1185">Reference proteome</keyword>
<gene>
    <name evidence="2" type="ORF">OS493_026356</name>
</gene>
<dbReference type="EMBL" id="MU826372">
    <property type="protein sequence ID" value="KAJ7377789.1"/>
    <property type="molecule type" value="Genomic_DNA"/>
</dbReference>
<accession>A0A9X0CY71</accession>
<feature type="domain" description="Death" evidence="1">
    <location>
        <begin position="1"/>
        <end position="39"/>
    </location>
</feature>
<evidence type="ECO:0000259" key="1">
    <source>
        <dbReference type="PROSITE" id="PS50017"/>
    </source>
</evidence>
<dbReference type="Proteomes" id="UP001163046">
    <property type="component" value="Unassembled WGS sequence"/>
</dbReference>
<comment type="caution">
    <text evidence="2">The sequence shown here is derived from an EMBL/GenBank/DDBJ whole genome shotgun (WGS) entry which is preliminary data.</text>
</comment>
<dbReference type="PROSITE" id="PS50017">
    <property type="entry name" value="DEATH_DOMAIN"/>
    <property type="match status" value="2"/>
</dbReference>
<dbReference type="SUPFAM" id="SSF47986">
    <property type="entry name" value="DEATH domain"/>
    <property type="match status" value="1"/>
</dbReference>
<dbReference type="InterPro" id="IPR000488">
    <property type="entry name" value="Death_dom"/>
</dbReference>
<name>A0A9X0CY71_9CNID</name>
<evidence type="ECO:0000313" key="3">
    <source>
        <dbReference type="Proteomes" id="UP001163046"/>
    </source>
</evidence>
<dbReference type="Pfam" id="PF00531">
    <property type="entry name" value="Death"/>
    <property type="match status" value="1"/>
</dbReference>
<reference evidence="2" key="1">
    <citation type="submission" date="2023-01" db="EMBL/GenBank/DDBJ databases">
        <title>Genome assembly of the deep-sea coral Lophelia pertusa.</title>
        <authorList>
            <person name="Herrera S."/>
            <person name="Cordes E."/>
        </authorList>
    </citation>
    <scope>NUCLEOTIDE SEQUENCE</scope>
    <source>
        <strain evidence="2">USNM1676648</strain>
        <tissue evidence="2">Polyp</tissue>
    </source>
</reference>
<dbReference type="InterPro" id="IPR011029">
    <property type="entry name" value="DEATH-like_dom_sf"/>
</dbReference>
<evidence type="ECO:0000313" key="2">
    <source>
        <dbReference type="EMBL" id="KAJ7377789.1"/>
    </source>
</evidence>
<dbReference type="AlphaFoldDB" id="A0A9X0CY71"/>
<dbReference type="Gene3D" id="1.10.533.10">
    <property type="entry name" value="Death Domain, Fas"/>
    <property type="match status" value="1"/>
</dbReference>
<sequence>MFIKGWISREGGSATVQALLKAVNRSERKDCSSNLEKSLGCQLDCVDNVTVKMESLTFVGPREVKFFGDLDDSQASLIASKLGQNGEALLRRELGNDSLSTKELMRQPQRDRDKVIKAFREALPRYKGVSGPLLLPDTFIRDFGYTYRRNLTKHLCADDSWKFLGEKLGMDNATIKYLDARRIENPADEVLRFWEVKAFSTVGALYDILVELECPYIADLL</sequence>
<dbReference type="GO" id="GO:0007165">
    <property type="term" value="P:signal transduction"/>
    <property type="evidence" value="ECO:0007669"/>
    <property type="project" value="InterPro"/>
</dbReference>
<proteinExistence type="predicted"/>
<organism evidence="2 3">
    <name type="scientific">Desmophyllum pertusum</name>
    <dbReference type="NCBI Taxonomy" id="174260"/>
    <lineage>
        <taxon>Eukaryota</taxon>
        <taxon>Metazoa</taxon>
        <taxon>Cnidaria</taxon>
        <taxon>Anthozoa</taxon>
        <taxon>Hexacorallia</taxon>
        <taxon>Scleractinia</taxon>
        <taxon>Caryophylliina</taxon>
        <taxon>Caryophylliidae</taxon>
        <taxon>Desmophyllum</taxon>
    </lineage>
</organism>